<evidence type="ECO:0000256" key="4">
    <source>
        <dbReference type="SAM" id="MobiDB-lite"/>
    </source>
</evidence>
<dbReference type="PROSITE" id="PS00301">
    <property type="entry name" value="G_TR_1"/>
    <property type="match status" value="1"/>
</dbReference>
<dbReference type="InterPro" id="IPR031157">
    <property type="entry name" value="G_TR_CS"/>
</dbReference>
<gene>
    <name evidence="3 6" type="primary">bipA</name>
    <name evidence="6" type="ORF">YBN1229_v1_0904</name>
</gene>
<dbReference type="InterPro" id="IPR000640">
    <property type="entry name" value="EFG_V-like"/>
</dbReference>
<dbReference type="PROSITE" id="PS51722">
    <property type="entry name" value="G_TR_2"/>
    <property type="match status" value="1"/>
</dbReference>
<dbReference type="GO" id="GO:0003924">
    <property type="term" value="F:GTPase activity"/>
    <property type="evidence" value="ECO:0007669"/>
    <property type="project" value="UniProtKB-UniRule"/>
</dbReference>
<dbReference type="InterPro" id="IPR048876">
    <property type="entry name" value="BipA_C"/>
</dbReference>
<dbReference type="Gene3D" id="2.40.50.250">
    <property type="entry name" value="bipa protein"/>
    <property type="match status" value="1"/>
</dbReference>
<dbReference type="PANTHER" id="PTHR42908">
    <property type="entry name" value="TRANSLATION ELONGATION FACTOR-RELATED"/>
    <property type="match status" value="1"/>
</dbReference>
<dbReference type="FunFam" id="3.30.70.870:FF:000003">
    <property type="entry name" value="GTP-binding protein TypA"/>
    <property type="match status" value="1"/>
</dbReference>
<dbReference type="Pfam" id="PF21018">
    <property type="entry name" value="BipA_C"/>
    <property type="match status" value="1"/>
</dbReference>
<dbReference type="CDD" id="cd01891">
    <property type="entry name" value="TypA_BipA"/>
    <property type="match status" value="1"/>
</dbReference>
<dbReference type="EC" id="3.6.5.-" evidence="3"/>
<dbReference type="PANTHER" id="PTHR42908:SF8">
    <property type="entry name" value="TR-TYPE G DOMAIN-CONTAINING PROTEIN"/>
    <property type="match status" value="1"/>
</dbReference>
<dbReference type="InterPro" id="IPR027417">
    <property type="entry name" value="P-loop_NTPase"/>
</dbReference>
<organism evidence="6 7">
    <name type="scientific">Candidatus Filomicrobium marinum</name>
    <dbReference type="NCBI Taxonomy" id="1608628"/>
    <lineage>
        <taxon>Bacteria</taxon>
        <taxon>Pseudomonadati</taxon>
        <taxon>Pseudomonadota</taxon>
        <taxon>Alphaproteobacteria</taxon>
        <taxon>Hyphomicrobiales</taxon>
        <taxon>Hyphomicrobiaceae</taxon>
        <taxon>Filomicrobium</taxon>
    </lineage>
</organism>
<dbReference type="GO" id="GO:0019843">
    <property type="term" value="F:rRNA binding"/>
    <property type="evidence" value="ECO:0007669"/>
    <property type="project" value="UniProtKB-KW"/>
</dbReference>
<evidence type="ECO:0000256" key="3">
    <source>
        <dbReference type="HAMAP-Rule" id="MF_00849"/>
    </source>
</evidence>
<dbReference type="SUPFAM" id="SSF50447">
    <property type="entry name" value="Translation proteins"/>
    <property type="match status" value="1"/>
</dbReference>
<dbReference type="CDD" id="cd03710">
    <property type="entry name" value="BipA_TypA_C"/>
    <property type="match status" value="1"/>
</dbReference>
<dbReference type="InterPro" id="IPR005225">
    <property type="entry name" value="Small_GTP-bd"/>
</dbReference>
<dbReference type="CDD" id="cd03691">
    <property type="entry name" value="BipA_TypA_II"/>
    <property type="match status" value="1"/>
</dbReference>
<dbReference type="GO" id="GO:0043022">
    <property type="term" value="F:ribosome binding"/>
    <property type="evidence" value="ECO:0007669"/>
    <property type="project" value="UniProtKB-UniRule"/>
</dbReference>
<keyword evidence="3" id="KW-0690">Ribosome biogenesis</keyword>
<evidence type="ECO:0000313" key="6">
    <source>
        <dbReference type="EMBL" id="CPR16650.1"/>
    </source>
</evidence>
<keyword evidence="3" id="KW-0699">rRNA-binding</keyword>
<keyword evidence="3" id="KW-0378">Hydrolase</keyword>
<dbReference type="KEGG" id="fiy:BN1229_v1_0904"/>
<dbReference type="Pfam" id="PF00009">
    <property type="entry name" value="GTP_EFTU"/>
    <property type="match status" value="1"/>
</dbReference>
<dbReference type="EMBL" id="LN829119">
    <property type="protein sequence ID" value="CPR16650.1"/>
    <property type="molecule type" value="Genomic_DNA"/>
</dbReference>
<dbReference type="InterPro" id="IPR047043">
    <property type="entry name" value="BipA_III"/>
</dbReference>
<proteinExistence type="inferred from homology"/>
<dbReference type="NCBIfam" id="TIGR00231">
    <property type="entry name" value="small_GTP"/>
    <property type="match status" value="1"/>
</dbReference>
<evidence type="ECO:0000259" key="5">
    <source>
        <dbReference type="PROSITE" id="PS51722"/>
    </source>
</evidence>
<accession>A0A0D6JCZ8</accession>
<dbReference type="FunFam" id="3.30.70.240:FF:000002">
    <property type="entry name" value="GTP-binding protein TypA"/>
    <property type="match status" value="1"/>
</dbReference>
<keyword evidence="3" id="KW-0963">Cytoplasm</keyword>
<comment type="catalytic activity">
    <reaction evidence="3">
        <text>GTP + H2O = GDP + phosphate + H(+)</text>
        <dbReference type="Rhea" id="RHEA:19669"/>
        <dbReference type="ChEBI" id="CHEBI:15377"/>
        <dbReference type="ChEBI" id="CHEBI:15378"/>
        <dbReference type="ChEBI" id="CHEBI:37565"/>
        <dbReference type="ChEBI" id="CHEBI:43474"/>
        <dbReference type="ChEBI" id="CHEBI:58189"/>
    </reaction>
</comment>
<dbReference type="CDD" id="cd16263">
    <property type="entry name" value="BipA_III"/>
    <property type="match status" value="1"/>
</dbReference>
<dbReference type="GO" id="GO:0005829">
    <property type="term" value="C:cytosol"/>
    <property type="evidence" value="ECO:0007669"/>
    <property type="project" value="TreeGrafter"/>
</dbReference>
<dbReference type="InterPro" id="IPR006298">
    <property type="entry name" value="BipA"/>
</dbReference>
<dbReference type="InterPro" id="IPR009000">
    <property type="entry name" value="Transl_B-barrel_sf"/>
</dbReference>
<dbReference type="InterPro" id="IPR035651">
    <property type="entry name" value="BipA_V"/>
</dbReference>
<evidence type="ECO:0000256" key="2">
    <source>
        <dbReference type="ARBA" id="ARBA00023134"/>
    </source>
</evidence>
<dbReference type="FunFam" id="3.40.50.300:FF:000055">
    <property type="entry name" value="GTP-binding protein TypA"/>
    <property type="match status" value="1"/>
</dbReference>
<feature type="domain" description="Tr-type G" evidence="5">
    <location>
        <begin position="60"/>
        <end position="255"/>
    </location>
</feature>
<dbReference type="Gene3D" id="3.40.50.300">
    <property type="entry name" value="P-loop containing nucleotide triphosphate hydrolases"/>
    <property type="match status" value="1"/>
</dbReference>
<comment type="function">
    <text evidence="3">A 50S ribosomal subunit assembly protein with GTPase activity, required for 50S subunit assembly at low temperatures, may also play a role in translation. Binds GTP and analogs. Binds the 70S ribosome between the 30S and 50S subunits, in a similar position as ribosome-bound EF-G; it contacts a number of ribosomal proteins, both rRNAs and the A-site tRNA.</text>
</comment>
<dbReference type="GO" id="GO:0097216">
    <property type="term" value="F:guanosine tetraphosphate binding"/>
    <property type="evidence" value="ECO:0007669"/>
    <property type="project" value="UniProtKB-ARBA"/>
</dbReference>
<dbReference type="InterPro" id="IPR004161">
    <property type="entry name" value="EFTu-like_2"/>
</dbReference>
<feature type="binding site" evidence="3">
    <location>
        <begin position="72"/>
        <end position="77"/>
    </location>
    <ligand>
        <name>GTP</name>
        <dbReference type="ChEBI" id="CHEBI:37565"/>
    </ligand>
</feature>
<dbReference type="PRINTS" id="PR00315">
    <property type="entry name" value="ELONGATNFCT"/>
</dbReference>
<dbReference type="KEGG" id="fil:BN1229_v1_0900"/>
<name>A0A0D6JCZ8_9HYPH</name>
<sequence>MVKTNRGGKLLRLSFGSLREVVRQAAGGSACNMLRPGDKMVRCKIGRHRINTLSDVGVFMELRNIAIIAHVDHGKTTLVDELLKQSGVFRENQQVAERAMDSNDIERERGITILAKCTSVVWKDTRINIIDTPGHADFGGEVERILNMVDGAIVLVDASEGPLPQTKFVVSKALKQGLRPIVAINKIDRPDERHQDVLNDIFDLFANCDANDEQLDFPVLYGSGRNGWMAEDPAGPQESLAPLFDLVLRHVPPPKVDTGPTRMLATTLTADPFLGRILTGRITSGSIKPNQALKALHHDGSLVENFRVSKVLAFRGLEMTSVDLAEAGDIVAIAGMSEATVADTLCDPEVSEPLAAQPIDPPTLSMLFRINDGPFAGQEGDKVQSRVIRDRLLKEAERNIAIRITETAEKDSFDVAGRGELQLAILIENMRREGFELTVSRPRVVYKRDETTGQRLEPIEEVIIDVDEEHSGVVVQKLSERKGELIEMRPSGGGRTRMVLYVPTRGLLGYQSELLTDTRGTAVMNRIFHEYAPYKGEISGRRTGVLISNGNGEATAYSLFNLQDRGPSMIGPQTRVYEGMIVGEHTRDNDLIVNVIQGKKLTNVRASGKDDALILTPPMRLSLEKAMSYIMDDELVEVTPENIRLRKRWLDPNERKKQERKKEAEAADANVA</sequence>
<dbReference type="Pfam" id="PF00679">
    <property type="entry name" value="EFG_C"/>
    <property type="match status" value="1"/>
</dbReference>
<dbReference type="SMART" id="SM00838">
    <property type="entry name" value="EFG_C"/>
    <property type="match status" value="1"/>
</dbReference>
<dbReference type="Gene3D" id="3.30.70.870">
    <property type="entry name" value="Elongation Factor G (Translational Gtpase), domain 3"/>
    <property type="match status" value="1"/>
</dbReference>
<dbReference type="GO" id="GO:0000049">
    <property type="term" value="F:tRNA binding"/>
    <property type="evidence" value="ECO:0007669"/>
    <property type="project" value="UniProtKB-KW"/>
</dbReference>
<keyword evidence="2 3" id="KW-0342">GTP-binding</keyword>
<dbReference type="GO" id="GO:0005525">
    <property type="term" value="F:GTP binding"/>
    <property type="evidence" value="ECO:0007669"/>
    <property type="project" value="UniProtKB-UniRule"/>
</dbReference>
<dbReference type="Gene3D" id="2.40.30.10">
    <property type="entry name" value="Translation factors"/>
    <property type="match status" value="1"/>
</dbReference>
<dbReference type="Proteomes" id="UP000033187">
    <property type="component" value="Chromosome 1"/>
</dbReference>
<comment type="subcellular location">
    <subcellularLocation>
        <location evidence="3">Cytoplasm</location>
    </subcellularLocation>
    <text evidence="3">Binds to ribosomes.</text>
</comment>
<feature type="binding site" evidence="3">
    <location>
        <begin position="185"/>
        <end position="188"/>
    </location>
    <ligand>
        <name>GTP</name>
        <dbReference type="ChEBI" id="CHEBI:37565"/>
    </ligand>
</feature>
<feature type="region of interest" description="Disordered" evidence="4">
    <location>
        <begin position="652"/>
        <end position="672"/>
    </location>
</feature>
<protein>
    <recommendedName>
        <fullName evidence="3">Large ribosomal subunit assembly factor BipA</fullName>
        <ecNumber evidence="3">3.6.5.-</ecNumber>
    </recommendedName>
    <alternativeName>
        <fullName evidence="3">GTP-binding protein BipA</fullName>
    </alternativeName>
</protein>
<evidence type="ECO:0000256" key="1">
    <source>
        <dbReference type="ARBA" id="ARBA00022741"/>
    </source>
</evidence>
<keyword evidence="1 3" id="KW-0547">Nucleotide-binding</keyword>
<dbReference type="GO" id="GO:1990904">
    <property type="term" value="C:ribonucleoprotein complex"/>
    <property type="evidence" value="ECO:0007669"/>
    <property type="project" value="TreeGrafter"/>
</dbReference>
<dbReference type="HAMAP" id="MF_00849">
    <property type="entry name" value="BipA"/>
    <property type="match status" value="1"/>
</dbReference>
<dbReference type="FunFam" id="2.40.50.250:FF:000001">
    <property type="entry name" value="GTP-binding protein TypA"/>
    <property type="match status" value="1"/>
</dbReference>
<keyword evidence="3" id="KW-0820">tRNA-binding</keyword>
<evidence type="ECO:0000313" key="7">
    <source>
        <dbReference type="Proteomes" id="UP000033187"/>
    </source>
</evidence>
<reference evidence="7" key="1">
    <citation type="submission" date="2015-02" db="EMBL/GenBank/DDBJ databases">
        <authorList>
            <person name="Chooi Y.-H."/>
        </authorList>
    </citation>
    <scope>NUCLEOTIDE SEQUENCE [LARGE SCALE GENOMIC DNA]</scope>
    <source>
        <strain evidence="7">strain Y</strain>
    </source>
</reference>
<feature type="compositionally biased region" description="Basic and acidic residues" evidence="4">
    <location>
        <begin position="652"/>
        <end position="665"/>
    </location>
</feature>
<keyword evidence="3" id="KW-0694">RNA-binding</keyword>
<comment type="similarity">
    <text evidence="3">Belongs to the TRAFAC class translation factor GTPase superfamily. Classic translation factor GTPase family. BipA subfamily.</text>
</comment>
<dbReference type="InterPro" id="IPR047041">
    <property type="entry name" value="BipA_GTP-bd_dom"/>
</dbReference>
<comment type="subunit">
    <text evidence="3">Monomer.</text>
</comment>
<dbReference type="InterPro" id="IPR042116">
    <property type="entry name" value="TypA/BipA_C"/>
</dbReference>
<dbReference type="Pfam" id="PF03144">
    <property type="entry name" value="GTP_EFTU_D2"/>
    <property type="match status" value="1"/>
</dbReference>
<dbReference type="SUPFAM" id="SSF54980">
    <property type="entry name" value="EF-G C-terminal domain-like"/>
    <property type="match status" value="2"/>
</dbReference>
<dbReference type="SUPFAM" id="SSF52540">
    <property type="entry name" value="P-loop containing nucleoside triphosphate hydrolases"/>
    <property type="match status" value="1"/>
</dbReference>
<dbReference type="InterPro" id="IPR035647">
    <property type="entry name" value="EFG_III/V"/>
</dbReference>
<dbReference type="NCBIfam" id="TIGR01394">
    <property type="entry name" value="TypA_BipA"/>
    <property type="match status" value="1"/>
</dbReference>
<dbReference type="Gene3D" id="3.30.70.240">
    <property type="match status" value="1"/>
</dbReference>
<dbReference type="AlphaFoldDB" id="A0A0D6JCZ8"/>
<dbReference type="GO" id="GO:0000027">
    <property type="term" value="P:ribosomal large subunit assembly"/>
    <property type="evidence" value="ECO:0007669"/>
    <property type="project" value="UniProtKB-UniRule"/>
</dbReference>
<dbReference type="InterPro" id="IPR047042">
    <property type="entry name" value="BipA_II"/>
</dbReference>
<dbReference type="InterPro" id="IPR000795">
    <property type="entry name" value="T_Tr_GTP-bd_dom"/>
</dbReference>
<keyword evidence="7" id="KW-1185">Reference proteome</keyword>